<evidence type="ECO:0000256" key="2">
    <source>
        <dbReference type="ARBA" id="ARBA00022737"/>
    </source>
</evidence>
<dbReference type="EMBL" id="CAXDID020000405">
    <property type="protein sequence ID" value="CAL6088083.1"/>
    <property type="molecule type" value="Genomic_DNA"/>
</dbReference>
<dbReference type="SUPFAM" id="SSF52058">
    <property type="entry name" value="L domain-like"/>
    <property type="match status" value="1"/>
</dbReference>
<keyword evidence="1" id="KW-0433">Leucine-rich repeat</keyword>
<dbReference type="EMBL" id="CATOUU010000953">
    <property type="protein sequence ID" value="CAI9962484.1"/>
    <property type="molecule type" value="Genomic_DNA"/>
</dbReference>
<gene>
    <name evidence="3" type="ORF">HINF_LOCUS50129</name>
    <name evidence="4" type="ORF">HINF_LOCUS63955</name>
</gene>
<comment type="caution">
    <text evidence="3">The sequence shown here is derived from an EMBL/GenBank/DDBJ whole genome shotgun (WGS) entry which is preliminary data.</text>
</comment>
<keyword evidence="2" id="KW-0677">Repeat</keyword>
<dbReference type="Gene3D" id="3.80.10.10">
    <property type="entry name" value="Ribonuclease Inhibitor"/>
    <property type="match status" value="2"/>
</dbReference>
<dbReference type="Pfam" id="PF12799">
    <property type="entry name" value="LRR_4"/>
    <property type="match status" value="1"/>
</dbReference>
<proteinExistence type="predicted"/>
<reference evidence="4 5" key="2">
    <citation type="submission" date="2024-07" db="EMBL/GenBank/DDBJ databases">
        <authorList>
            <person name="Akdeniz Z."/>
        </authorList>
    </citation>
    <scope>NUCLEOTIDE SEQUENCE [LARGE SCALE GENOMIC DNA]</scope>
</reference>
<dbReference type="PROSITE" id="PS51450">
    <property type="entry name" value="LRR"/>
    <property type="match status" value="4"/>
</dbReference>
<dbReference type="PANTHER" id="PTHR46652:SF3">
    <property type="entry name" value="LEUCINE-RICH REPEAT-CONTAINING PROTEIN 9"/>
    <property type="match status" value="1"/>
</dbReference>
<evidence type="ECO:0000313" key="3">
    <source>
        <dbReference type="EMBL" id="CAI9962484.1"/>
    </source>
</evidence>
<dbReference type="AlphaFoldDB" id="A0AA86UP23"/>
<dbReference type="PANTHER" id="PTHR46652">
    <property type="entry name" value="LEUCINE-RICH REPEAT AND IQ DOMAIN-CONTAINING PROTEIN 1-RELATED"/>
    <property type="match status" value="1"/>
</dbReference>
<dbReference type="InterPro" id="IPR001611">
    <property type="entry name" value="Leu-rich_rpt"/>
</dbReference>
<accession>A0AA86UP23</accession>
<dbReference type="InterPro" id="IPR025875">
    <property type="entry name" value="Leu-rich_rpt_4"/>
</dbReference>
<name>A0AA86UP23_9EUKA</name>
<evidence type="ECO:0000313" key="5">
    <source>
        <dbReference type="Proteomes" id="UP001642409"/>
    </source>
</evidence>
<dbReference type="Proteomes" id="UP001642409">
    <property type="component" value="Unassembled WGS sequence"/>
</dbReference>
<dbReference type="InterPro" id="IPR050836">
    <property type="entry name" value="SDS22/Internalin_LRR"/>
</dbReference>
<protein>
    <submittedName>
        <fullName evidence="3">LPXTG cell wall anchor domain-containing protein</fullName>
    </submittedName>
    <submittedName>
        <fullName evidence="4">LPXTG_cell wall anchor domain-containing protein</fullName>
    </submittedName>
</protein>
<dbReference type="InterPro" id="IPR032675">
    <property type="entry name" value="LRR_dom_sf"/>
</dbReference>
<organism evidence="3">
    <name type="scientific">Hexamita inflata</name>
    <dbReference type="NCBI Taxonomy" id="28002"/>
    <lineage>
        <taxon>Eukaryota</taxon>
        <taxon>Metamonada</taxon>
        <taxon>Diplomonadida</taxon>
        <taxon>Hexamitidae</taxon>
        <taxon>Hexamitinae</taxon>
        <taxon>Hexamita</taxon>
    </lineage>
</organism>
<sequence>MTALTSLHLQYCKLTNISSLACLSLRYLDISYNTGINISPLKHMNSLIQLEISNCNLKDISALKNLTKLQNLGLYMNKYIDITPLQYLIQLTDLHLSNCEILEISTLSPLYNLKRLDISLNQIIDISPLQKMQFTSLRFLYNRVIDLSPIQKHQNFNTYVYNYQQQPTNEDLLMSNFMHQIYVWTTFIRNMPRRLKLCNQQFLTTKKKIRVTQKQMELNLQMFTNNVNQLFIISQKESYQ</sequence>
<keyword evidence="5" id="KW-1185">Reference proteome</keyword>
<evidence type="ECO:0000313" key="4">
    <source>
        <dbReference type="EMBL" id="CAL6088083.1"/>
    </source>
</evidence>
<reference evidence="3" key="1">
    <citation type="submission" date="2023-06" db="EMBL/GenBank/DDBJ databases">
        <authorList>
            <person name="Kurt Z."/>
        </authorList>
    </citation>
    <scope>NUCLEOTIDE SEQUENCE</scope>
</reference>
<evidence type="ECO:0000256" key="1">
    <source>
        <dbReference type="ARBA" id="ARBA00022614"/>
    </source>
</evidence>